<accession>A0ABQ9DEN8</accession>
<keyword evidence="2" id="KW-1185">Reference proteome</keyword>
<reference evidence="1" key="1">
    <citation type="submission" date="2019-10" db="EMBL/GenBank/DDBJ databases">
        <authorList>
            <person name="Soares A.E.R."/>
            <person name="Aleixo A."/>
            <person name="Schneider P."/>
            <person name="Miyaki C.Y."/>
            <person name="Schneider M.P."/>
            <person name="Mello C."/>
            <person name="Vasconcelos A.T.R."/>
        </authorList>
    </citation>
    <scope>NUCLEOTIDE SEQUENCE</scope>
    <source>
        <tissue evidence="1">Muscle</tissue>
    </source>
</reference>
<dbReference type="Proteomes" id="UP001145742">
    <property type="component" value="Unassembled WGS sequence"/>
</dbReference>
<sequence>MCQQCVQVAKKANGILTCASKSVASKTWTMIVPLGLPLVRLHLKSCVQFWAPQFRKDIEVLEHVQRRATEMVKTLEHKACEEQLRELEVFCLEKRRLRRDLITFYNCPNGGCSLVGVSLVSQVTSDRMKGNYLKSHQRRENSSISKQTLAEDRVLLSMNLHHRFRNESDVAKCGRKVVMFQSPKVLDNPDSS</sequence>
<comment type="caution">
    <text evidence="1">The sequence shown here is derived from an EMBL/GenBank/DDBJ whole genome shotgun (WGS) entry which is preliminary data.</text>
</comment>
<proteinExistence type="predicted"/>
<evidence type="ECO:0000313" key="1">
    <source>
        <dbReference type="EMBL" id="KAJ7417837.1"/>
    </source>
</evidence>
<name>A0ABQ9DEN8_9PASS</name>
<protein>
    <submittedName>
        <fullName evidence="1">Uncharacterized protein</fullName>
    </submittedName>
</protein>
<organism evidence="1 2">
    <name type="scientific">Willisornis vidua</name>
    <name type="common">Xingu scale-backed antbird</name>
    <dbReference type="NCBI Taxonomy" id="1566151"/>
    <lineage>
        <taxon>Eukaryota</taxon>
        <taxon>Metazoa</taxon>
        <taxon>Chordata</taxon>
        <taxon>Craniata</taxon>
        <taxon>Vertebrata</taxon>
        <taxon>Euteleostomi</taxon>
        <taxon>Archelosauria</taxon>
        <taxon>Archosauria</taxon>
        <taxon>Dinosauria</taxon>
        <taxon>Saurischia</taxon>
        <taxon>Theropoda</taxon>
        <taxon>Coelurosauria</taxon>
        <taxon>Aves</taxon>
        <taxon>Neognathae</taxon>
        <taxon>Neoaves</taxon>
        <taxon>Telluraves</taxon>
        <taxon>Australaves</taxon>
        <taxon>Passeriformes</taxon>
        <taxon>Thamnophilidae</taxon>
        <taxon>Willisornis</taxon>
    </lineage>
</organism>
<dbReference type="EMBL" id="WHWB01033729">
    <property type="protein sequence ID" value="KAJ7417837.1"/>
    <property type="molecule type" value="Genomic_DNA"/>
</dbReference>
<gene>
    <name evidence="1" type="ORF">WISP_62385</name>
</gene>
<dbReference type="PANTHER" id="PTHR33332">
    <property type="entry name" value="REVERSE TRANSCRIPTASE DOMAIN-CONTAINING PROTEIN"/>
    <property type="match status" value="1"/>
</dbReference>
<evidence type="ECO:0000313" key="2">
    <source>
        <dbReference type="Proteomes" id="UP001145742"/>
    </source>
</evidence>